<dbReference type="EMBL" id="BAABFU010000001">
    <property type="protein sequence ID" value="GAA4344880.1"/>
    <property type="molecule type" value="Genomic_DNA"/>
</dbReference>
<organism evidence="1 2">
    <name type="scientific">Kangiella taiwanensis</name>
    <dbReference type="NCBI Taxonomy" id="1079179"/>
    <lineage>
        <taxon>Bacteria</taxon>
        <taxon>Pseudomonadati</taxon>
        <taxon>Pseudomonadota</taxon>
        <taxon>Gammaproteobacteria</taxon>
        <taxon>Kangiellales</taxon>
        <taxon>Kangiellaceae</taxon>
        <taxon>Kangiella</taxon>
    </lineage>
</organism>
<gene>
    <name evidence="1" type="ORF">GCM10023150_04770</name>
</gene>
<proteinExistence type="predicted"/>
<comment type="caution">
    <text evidence="1">The sequence shown here is derived from an EMBL/GenBank/DDBJ whole genome shotgun (WGS) entry which is preliminary data.</text>
</comment>
<reference evidence="2" key="1">
    <citation type="journal article" date="2019" name="Int. J. Syst. Evol. Microbiol.">
        <title>The Global Catalogue of Microorganisms (GCM) 10K type strain sequencing project: providing services to taxonomists for standard genome sequencing and annotation.</title>
        <authorList>
            <consortium name="The Broad Institute Genomics Platform"/>
            <consortium name="The Broad Institute Genome Sequencing Center for Infectious Disease"/>
            <person name="Wu L."/>
            <person name="Ma J."/>
        </authorList>
    </citation>
    <scope>NUCLEOTIDE SEQUENCE [LARGE SCALE GENOMIC DNA]</scope>
    <source>
        <strain evidence="2">JCM 17727</strain>
    </source>
</reference>
<evidence type="ECO:0008006" key="3">
    <source>
        <dbReference type="Google" id="ProtNLM"/>
    </source>
</evidence>
<evidence type="ECO:0000313" key="1">
    <source>
        <dbReference type="EMBL" id="GAA4344880.1"/>
    </source>
</evidence>
<accession>A0ABP8HUX0</accession>
<protein>
    <recommendedName>
        <fullName evidence="3">DUF1330 domain-containing protein</fullName>
    </recommendedName>
</protein>
<dbReference type="Proteomes" id="UP001501294">
    <property type="component" value="Unassembled WGS sequence"/>
</dbReference>
<keyword evidence="2" id="KW-1185">Reference proteome</keyword>
<sequence>MLVVLLVLVDVIHIFFPDKYLQRHGGYSSSLFAKEKVAFALSVGANPNLKIDGEPKGENPFFVSYVLERSDLVRLMLPHMNCENLLQVKDHQTLYSDYFFIVREYEARCH</sequence>
<name>A0ABP8HUX0_9GAMM</name>
<evidence type="ECO:0000313" key="2">
    <source>
        <dbReference type="Proteomes" id="UP001501294"/>
    </source>
</evidence>